<dbReference type="EMBL" id="CAOQHR010000003">
    <property type="protein sequence ID" value="CAI6332553.1"/>
    <property type="molecule type" value="Genomic_DNA"/>
</dbReference>
<dbReference type="Proteomes" id="UP001152607">
    <property type="component" value="Unassembled WGS sequence"/>
</dbReference>
<accession>A0A9W4XI67</accession>
<gene>
    <name evidence="1" type="ORF">PDIGIT_LOCUS5578</name>
</gene>
<name>A0A9W4XI67_9PLEO</name>
<reference evidence="1" key="1">
    <citation type="submission" date="2023-01" db="EMBL/GenBank/DDBJ databases">
        <authorList>
            <person name="Van Ghelder C."/>
            <person name="Rancurel C."/>
        </authorList>
    </citation>
    <scope>NUCLEOTIDE SEQUENCE</scope>
    <source>
        <strain evidence="1">CNCM I-4278</strain>
    </source>
</reference>
<comment type="caution">
    <text evidence="1">The sequence shown here is derived from an EMBL/GenBank/DDBJ whole genome shotgun (WGS) entry which is preliminary data.</text>
</comment>
<evidence type="ECO:0000313" key="1">
    <source>
        <dbReference type="EMBL" id="CAI6332553.1"/>
    </source>
</evidence>
<protein>
    <submittedName>
        <fullName evidence="1">Uncharacterized protein</fullName>
    </submittedName>
</protein>
<proteinExistence type="predicted"/>
<keyword evidence="2" id="KW-1185">Reference proteome</keyword>
<dbReference type="AlphaFoldDB" id="A0A9W4XI67"/>
<sequence length="50" mass="5324">MAKSTPAWRMAEVQVLPSIPTQAEAAYAVKVLPPAGLFGLGTVKMPVTLW</sequence>
<organism evidence="1 2">
    <name type="scientific">Periconia digitata</name>
    <dbReference type="NCBI Taxonomy" id="1303443"/>
    <lineage>
        <taxon>Eukaryota</taxon>
        <taxon>Fungi</taxon>
        <taxon>Dikarya</taxon>
        <taxon>Ascomycota</taxon>
        <taxon>Pezizomycotina</taxon>
        <taxon>Dothideomycetes</taxon>
        <taxon>Pleosporomycetidae</taxon>
        <taxon>Pleosporales</taxon>
        <taxon>Massarineae</taxon>
        <taxon>Periconiaceae</taxon>
        <taxon>Periconia</taxon>
    </lineage>
</organism>
<evidence type="ECO:0000313" key="2">
    <source>
        <dbReference type="Proteomes" id="UP001152607"/>
    </source>
</evidence>